<evidence type="ECO:0000256" key="1">
    <source>
        <dbReference type="SAM" id="MobiDB-lite"/>
    </source>
</evidence>
<gene>
    <name evidence="2" type="primary">AVEN_203051_1</name>
    <name evidence="2" type="ORF">TNCT_524901</name>
</gene>
<feature type="compositionally biased region" description="Basic and acidic residues" evidence="1">
    <location>
        <begin position="1"/>
        <end position="13"/>
    </location>
</feature>
<dbReference type="EMBL" id="BMAO01036698">
    <property type="protein sequence ID" value="GFR12507.1"/>
    <property type="molecule type" value="Genomic_DNA"/>
</dbReference>
<organism evidence="2 3">
    <name type="scientific">Trichonephila clavata</name>
    <name type="common">Joro spider</name>
    <name type="synonym">Nephila clavata</name>
    <dbReference type="NCBI Taxonomy" id="2740835"/>
    <lineage>
        <taxon>Eukaryota</taxon>
        <taxon>Metazoa</taxon>
        <taxon>Ecdysozoa</taxon>
        <taxon>Arthropoda</taxon>
        <taxon>Chelicerata</taxon>
        <taxon>Arachnida</taxon>
        <taxon>Araneae</taxon>
        <taxon>Araneomorphae</taxon>
        <taxon>Entelegynae</taxon>
        <taxon>Araneoidea</taxon>
        <taxon>Nephilidae</taxon>
        <taxon>Trichonephila</taxon>
    </lineage>
</organism>
<evidence type="ECO:0000313" key="3">
    <source>
        <dbReference type="Proteomes" id="UP000887116"/>
    </source>
</evidence>
<feature type="compositionally biased region" description="Polar residues" evidence="1">
    <location>
        <begin position="280"/>
        <end position="333"/>
    </location>
</feature>
<protein>
    <submittedName>
        <fullName evidence="2">Uncharacterized protein</fullName>
    </submittedName>
</protein>
<evidence type="ECO:0000313" key="2">
    <source>
        <dbReference type="EMBL" id="GFR12507.1"/>
    </source>
</evidence>
<proteinExistence type="predicted"/>
<feature type="region of interest" description="Disordered" evidence="1">
    <location>
        <begin position="1"/>
        <end position="25"/>
    </location>
</feature>
<dbReference type="Proteomes" id="UP000887116">
    <property type="component" value="Unassembled WGS sequence"/>
</dbReference>
<comment type="caution">
    <text evidence="2">The sequence shown here is derived from an EMBL/GenBank/DDBJ whole genome shotgun (WGS) entry which is preliminary data.</text>
</comment>
<dbReference type="OrthoDB" id="6437876at2759"/>
<feature type="region of interest" description="Disordered" evidence="1">
    <location>
        <begin position="229"/>
        <end position="366"/>
    </location>
</feature>
<sequence>MEETISTEHKEGSSDPDTTSNNLHVNTRDTNTEINLLTVTTENDFGEFSSGKPEALITKESENILNYSTDKPGPSGDAFSRKYFHEDSYDNILKESIALKKEIHSSIDEQSKIICVPYSESNASLSGITQNIASCKLSETKHIATNSNRKYQFRNPKYCILPIEERIKTDSTLQDAFQFASPKMFLGSNSNYCQTIQEKNISNEFQKNMKPQKKDETLNLKNALRSNMNLRKKKSVWSSSSSSVNPMAASGIESTEARDKAEANHTTTTHILNNPKRNENQLSSESSQAQSFLENASPNTLPETRSLNDCPSNSNDENPISSRTDNGTTSKTYQRSRRKCNHSDPKSDLHVSLPKSGTRRNKTKAKSPILASNVNNCPKKSKLQLFYNNGLQVFIARTMMETHPTLSLASDVPLKIEMFLWDIIHRIGEEAEILISLSNKKVLDRRVLKYAIKLSLEKMKNESDVVAGKRSQWIF</sequence>
<name>A0A8X6LLA4_TRICU</name>
<reference evidence="2" key="1">
    <citation type="submission" date="2020-07" db="EMBL/GenBank/DDBJ databases">
        <title>Multicomponent nature underlies the extraordinary mechanical properties of spider dragline silk.</title>
        <authorList>
            <person name="Kono N."/>
            <person name="Nakamura H."/>
            <person name="Mori M."/>
            <person name="Yoshida Y."/>
            <person name="Ohtoshi R."/>
            <person name="Malay A.D."/>
            <person name="Moran D.A.P."/>
            <person name="Tomita M."/>
            <person name="Numata K."/>
            <person name="Arakawa K."/>
        </authorList>
    </citation>
    <scope>NUCLEOTIDE SEQUENCE</scope>
</reference>
<accession>A0A8X6LLA4</accession>
<keyword evidence="3" id="KW-1185">Reference proteome</keyword>
<dbReference type="AlphaFoldDB" id="A0A8X6LLA4"/>
<feature type="compositionally biased region" description="Polar residues" evidence="1">
    <location>
        <begin position="15"/>
        <end position="25"/>
    </location>
</feature>